<evidence type="ECO:0000313" key="1">
    <source>
        <dbReference type="EMBL" id="QYS89619.1"/>
    </source>
</evidence>
<dbReference type="EMBL" id="CP067378">
    <property type="protein sequence ID" value="QYS89619.1"/>
    <property type="molecule type" value="Genomic_DNA"/>
</dbReference>
<protein>
    <submittedName>
        <fullName evidence="1">Uncharacterized protein</fullName>
    </submittedName>
</protein>
<gene>
    <name evidence="1" type="ORF">JJC05_04970</name>
</gene>
<dbReference type="KEGG" id="fdv:JJC05_04970"/>
<dbReference type="AlphaFoldDB" id="A0A8G0KWB5"/>
<accession>A0A8G0KWB5</accession>
<name>A0A8G0KWB5_9FLAO</name>
<dbReference type="Proteomes" id="UP000824721">
    <property type="component" value="Chromosome"/>
</dbReference>
<proteinExistence type="predicted"/>
<organism evidence="1">
    <name type="scientific">Flavobacterium columnare</name>
    <dbReference type="NCBI Taxonomy" id="996"/>
    <lineage>
        <taxon>Bacteria</taxon>
        <taxon>Pseudomonadati</taxon>
        <taxon>Bacteroidota</taxon>
        <taxon>Flavobacteriia</taxon>
        <taxon>Flavobacteriales</taxon>
        <taxon>Flavobacteriaceae</taxon>
        <taxon>Flavobacterium</taxon>
    </lineage>
</organism>
<reference evidence="1" key="1">
    <citation type="submission" date="2020-12" db="EMBL/GenBank/DDBJ databases">
        <title>Genome sequencing of genetic groups of Flavobacterium columnare.</title>
        <authorList>
            <person name="Waldbieser G.C."/>
            <person name="Griffin M.J."/>
            <person name="LaFrentz B.R."/>
        </authorList>
    </citation>
    <scope>NUCLEOTIDE SEQUENCE</scope>
    <source>
        <strain evidence="1">90-106</strain>
    </source>
</reference>
<sequence length="65" mass="7144">MQNDSPLQPLLITSNLAGAQGFGKQLPRIVLFKTKDGRKGAIKIKNMITNGTNSYIVCDIKVQKQ</sequence>